<dbReference type="InterPro" id="IPR007922">
    <property type="entry name" value="DciA-like"/>
</dbReference>
<organism evidence="1 2">
    <name type="scientific">Pollutimonas bauzanensis</name>
    <dbReference type="NCBI Taxonomy" id="658167"/>
    <lineage>
        <taxon>Bacteria</taxon>
        <taxon>Pseudomonadati</taxon>
        <taxon>Pseudomonadota</taxon>
        <taxon>Betaproteobacteria</taxon>
        <taxon>Burkholderiales</taxon>
        <taxon>Alcaligenaceae</taxon>
        <taxon>Pollutimonas</taxon>
    </lineage>
</organism>
<name>A0A1M6BI32_9BURK</name>
<reference evidence="1 2" key="1">
    <citation type="submission" date="2016-11" db="EMBL/GenBank/DDBJ databases">
        <authorList>
            <person name="Jaros S."/>
            <person name="Januszkiewicz K."/>
            <person name="Wedrychowicz H."/>
        </authorList>
    </citation>
    <scope>NUCLEOTIDE SEQUENCE [LARGE SCALE GENOMIC DNA]</scope>
    <source>
        <strain evidence="1 2">CGMCC 1.10190</strain>
    </source>
</reference>
<dbReference type="Proteomes" id="UP000184226">
    <property type="component" value="Unassembled WGS sequence"/>
</dbReference>
<evidence type="ECO:0008006" key="3">
    <source>
        <dbReference type="Google" id="ProtNLM"/>
    </source>
</evidence>
<proteinExistence type="predicted"/>
<dbReference type="Pfam" id="PF05258">
    <property type="entry name" value="DciA"/>
    <property type="match status" value="1"/>
</dbReference>
<accession>A0A1M6BI32</accession>
<sequence length="163" mass="17960">MLRMSRPVRPPRPLNKELPATLAVSWLGSDQHGSQVLATARQLIAVEHAAKNALPPALASVCRVARIDRQQITLAVPSPAYAAKLRQLAPRILLLLNGSGWNLNEISVKVQASLLQSRTETPLRQVEPLDDKALHAFDELQNKLPPGPLAEAIKRLLGHHRER</sequence>
<evidence type="ECO:0000313" key="2">
    <source>
        <dbReference type="Proteomes" id="UP000184226"/>
    </source>
</evidence>
<dbReference type="STRING" id="658167.SAMN04488135_12623"/>
<keyword evidence="2" id="KW-1185">Reference proteome</keyword>
<gene>
    <name evidence="1" type="ORF">SAMN04488135_12623</name>
</gene>
<protein>
    <recommendedName>
        <fullName evidence="3">Flagellar hook-length control protein FliK</fullName>
    </recommendedName>
</protein>
<dbReference type="EMBL" id="FQXE01000026">
    <property type="protein sequence ID" value="SHI48361.1"/>
    <property type="molecule type" value="Genomic_DNA"/>
</dbReference>
<dbReference type="AlphaFoldDB" id="A0A1M6BI32"/>
<evidence type="ECO:0000313" key="1">
    <source>
        <dbReference type="EMBL" id="SHI48361.1"/>
    </source>
</evidence>